<feature type="chain" id="PRO_5028410191" evidence="6">
    <location>
        <begin position="23"/>
        <end position="242"/>
    </location>
</feature>
<evidence type="ECO:0000256" key="6">
    <source>
        <dbReference type="SAM" id="SignalP"/>
    </source>
</evidence>
<dbReference type="AlphaFoldDB" id="A0A6P4HM29"/>
<feature type="signal peptide" evidence="6">
    <location>
        <begin position="1"/>
        <end position="22"/>
    </location>
</feature>
<organism evidence="7 8">
    <name type="scientific">Drosophila kikkawai</name>
    <name type="common">Fruit fly</name>
    <dbReference type="NCBI Taxonomy" id="30033"/>
    <lineage>
        <taxon>Eukaryota</taxon>
        <taxon>Metazoa</taxon>
        <taxon>Ecdysozoa</taxon>
        <taxon>Arthropoda</taxon>
        <taxon>Hexapoda</taxon>
        <taxon>Insecta</taxon>
        <taxon>Pterygota</taxon>
        <taxon>Neoptera</taxon>
        <taxon>Endopterygota</taxon>
        <taxon>Diptera</taxon>
        <taxon>Brachycera</taxon>
        <taxon>Muscomorpha</taxon>
        <taxon>Ephydroidea</taxon>
        <taxon>Drosophilidae</taxon>
        <taxon>Drosophila</taxon>
        <taxon>Sophophora</taxon>
    </lineage>
</organism>
<accession>A0A6P4HM29</accession>
<evidence type="ECO:0000313" key="7">
    <source>
        <dbReference type="Proteomes" id="UP001652661"/>
    </source>
</evidence>
<sequence>MQIRSGLLVAICLWLSVMESLALLDHEGEIINKCIQSYGGLTPELGERLERFKEWSESYEEIPCFTQCYLSEMFDFYNNQTGFDSAGVERVFGAPIYAACRKKLELPEGSGHSSCTHAYAGFHCLTKMEGHPFMVIESMPNLTKVAKDAMKDCLQVVDQDEWSSFAAFASFPVVEPIPCYTRCFLDKLGVFDQKLRRWRIPAMQQKLGVPAKGARYGACHQRRGRNPCATYYQQFTCYVLAI</sequence>
<comment type="subcellular location">
    <subcellularLocation>
        <location evidence="1">Secreted</location>
    </subcellularLocation>
</comment>
<dbReference type="PANTHER" id="PTHR11857:SF43">
    <property type="entry name" value="GEO07291P1-RELATED"/>
    <property type="match status" value="1"/>
</dbReference>
<dbReference type="SUPFAM" id="SSF47565">
    <property type="entry name" value="Insect pheromone/odorant-binding proteins"/>
    <property type="match status" value="2"/>
</dbReference>
<dbReference type="SMART" id="SM00708">
    <property type="entry name" value="PhBP"/>
    <property type="match status" value="2"/>
</dbReference>
<evidence type="ECO:0000256" key="2">
    <source>
        <dbReference type="ARBA" id="ARBA00008098"/>
    </source>
</evidence>
<name>A0A6P4HM29_DROKI</name>
<protein>
    <submittedName>
        <fullName evidence="8">Uncharacterized protein Obp83cd</fullName>
    </submittedName>
</protein>
<dbReference type="InterPro" id="IPR036728">
    <property type="entry name" value="PBP_GOBP_sf"/>
</dbReference>
<evidence type="ECO:0000256" key="4">
    <source>
        <dbReference type="ARBA" id="ARBA00022729"/>
    </source>
</evidence>
<dbReference type="PANTHER" id="PTHR11857">
    <property type="entry name" value="ODORANT BINDING PROTEIN-RELATED"/>
    <property type="match status" value="1"/>
</dbReference>
<keyword evidence="7" id="KW-1185">Reference proteome</keyword>
<dbReference type="Gene3D" id="1.10.238.20">
    <property type="entry name" value="Pheromone/general odorant binding protein domain"/>
    <property type="match status" value="2"/>
</dbReference>
<dbReference type="GO" id="GO:0007608">
    <property type="term" value="P:sensory perception of smell"/>
    <property type="evidence" value="ECO:0007669"/>
    <property type="project" value="TreeGrafter"/>
</dbReference>
<comment type="similarity">
    <text evidence="2">Belongs to the PBP/GOBP family.</text>
</comment>
<dbReference type="OMA" id="PCFTRCF"/>
<keyword evidence="3" id="KW-0964">Secreted</keyword>
<dbReference type="GO" id="GO:0005549">
    <property type="term" value="F:odorant binding"/>
    <property type="evidence" value="ECO:0007669"/>
    <property type="project" value="InterPro"/>
</dbReference>
<evidence type="ECO:0000313" key="8">
    <source>
        <dbReference type="RefSeq" id="XP_017016767.1"/>
    </source>
</evidence>
<evidence type="ECO:0000256" key="5">
    <source>
        <dbReference type="ARBA" id="ARBA00023157"/>
    </source>
</evidence>
<keyword evidence="4 6" id="KW-0732">Signal</keyword>
<evidence type="ECO:0000256" key="1">
    <source>
        <dbReference type="ARBA" id="ARBA00004613"/>
    </source>
</evidence>
<evidence type="ECO:0000256" key="3">
    <source>
        <dbReference type="ARBA" id="ARBA00022525"/>
    </source>
</evidence>
<dbReference type="Proteomes" id="UP001652661">
    <property type="component" value="Chromosome 3R"/>
</dbReference>
<reference evidence="8" key="1">
    <citation type="submission" date="2025-08" db="UniProtKB">
        <authorList>
            <consortium name="RefSeq"/>
        </authorList>
    </citation>
    <scope>IDENTIFICATION</scope>
    <source>
        <strain evidence="8">14028-0561.14</strain>
        <tissue evidence="8">Whole fly</tissue>
    </source>
</reference>
<keyword evidence="5" id="KW-1015">Disulfide bond</keyword>
<dbReference type="Pfam" id="PF01395">
    <property type="entry name" value="PBP_GOBP"/>
    <property type="match status" value="2"/>
</dbReference>
<dbReference type="GO" id="GO:0005615">
    <property type="term" value="C:extracellular space"/>
    <property type="evidence" value="ECO:0007669"/>
    <property type="project" value="TreeGrafter"/>
</dbReference>
<gene>
    <name evidence="8" type="primary">Obp83cd</name>
</gene>
<dbReference type="InterPro" id="IPR006170">
    <property type="entry name" value="PBP/GOBP"/>
</dbReference>
<dbReference type="RefSeq" id="XP_017016767.1">
    <property type="nucleotide sequence ID" value="XM_017161278.3"/>
</dbReference>
<dbReference type="OrthoDB" id="7929458at2759"/>
<proteinExistence type="inferred from homology"/>